<evidence type="ECO:0000313" key="5">
    <source>
        <dbReference type="EMBL" id="KAK3242530.1"/>
    </source>
</evidence>
<feature type="compositionally biased region" description="Pro residues" evidence="3">
    <location>
        <begin position="339"/>
        <end position="371"/>
    </location>
</feature>
<organism evidence="5 6">
    <name type="scientific">Cymbomonas tetramitiformis</name>
    <dbReference type="NCBI Taxonomy" id="36881"/>
    <lineage>
        <taxon>Eukaryota</taxon>
        <taxon>Viridiplantae</taxon>
        <taxon>Chlorophyta</taxon>
        <taxon>Pyramimonadophyceae</taxon>
        <taxon>Pyramimonadales</taxon>
        <taxon>Pyramimonadaceae</taxon>
        <taxon>Cymbomonas</taxon>
    </lineage>
</organism>
<evidence type="ECO:0000256" key="1">
    <source>
        <dbReference type="ARBA" id="ARBA00022531"/>
    </source>
</evidence>
<evidence type="ECO:0000313" key="6">
    <source>
        <dbReference type="Proteomes" id="UP001190700"/>
    </source>
</evidence>
<keyword evidence="2" id="KW-0604">Photosystem II</keyword>
<dbReference type="PANTHER" id="PTHR47199:SF2">
    <property type="entry name" value="PHOTOSYSTEM II STABILITY_ASSEMBLY FACTOR HCF136, CHLOROPLASTIC"/>
    <property type="match status" value="1"/>
</dbReference>
<dbReference type="AlphaFoldDB" id="A0AAE0EXD7"/>
<keyword evidence="1" id="KW-0602">Photosynthesis</keyword>
<feature type="domain" description="Photosynthesis system II assembly factor Ycf48/Hcf136-like" evidence="4">
    <location>
        <begin position="2"/>
        <end position="56"/>
    </location>
</feature>
<sequence length="434" mass="45965">MRSTDGGVSWEPARSPCYVCADWHYHGVAFWNGTHGWVVGTMALILHTVDGGNSWNIQVCEGEIRMADARRAAGASTSRARGPPRRSGARSLRGMRASLLAPLNGLSNDVTLTAIQAVSERKLYAVGTWGAVLLTRDGGEKWLTVTTGASSSSSPMHLQALLFWEDIRYGWLVGESSGNGLQGTILHTDDGGATWQQQAYDIPGGSQETSSTHRLNAVHFISRMEGWAAGQGGTLVATADGGGMWRNLVPCDDLGIFHGILFDSFGGRGDAFLVGESPEGWGVACRSEDNGATWLPHEGEALSPMRAVAMWGGGKTACWDGAIFTVGPRGQAQALLCIPPSPPPPSPPPSPPPPSPPSPPSPPPFIPPALPSSPRVQHLLLTPPKPAAPYPWCKIHICSSPPAPSPAPPEPPYPPHGGSFLHLRAALHRHRSLP</sequence>
<gene>
    <name evidence="5" type="ORF">CYMTET_47788</name>
</gene>
<dbReference type="Gene3D" id="2.130.10.10">
    <property type="entry name" value="YVTN repeat-like/Quinoprotein amine dehydrogenase"/>
    <property type="match status" value="1"/>
</dbReference>
<feature type="compositionally biased region" description="Pro residues" evidence="3">
    <location>
        <begin position="401"/>
        <end position="415"/>
    </location>
</feature>
<evidence type="ECO:0000259" key="4">
    <source>
        <dbReference type="Pfam" id="PF14870"/>
    </source>
</evidence>
<feature type="region of interest" description="Disordered" evidence="3">
    <location>
        <begin position="71"/>
        <end position="91"/>
    </location>
</feature>
<dbReference type="PANTHER" id="PTHR47199">
    <property type="entry name" value="PHOTOSYSTEM II STABILITY/ASSEMBLY FACTOR HCF136, CHLOROPLASTIC"/>
    <property type="match status" value="1"/>
</dbReference>
<feature type="region of interest" description="Disordered" evidence="3">
    <location>
        <begin position="401"/>
        <end position="434"/>
    </location>
</feature>
<reference evidence="5 6" key="1">
    <citation type="journal article" date="2015" name="Genome Biol. Evol.">
        <title>Comparative Genomics of a Bacterivorous Green Alga Reveals Evolutionary Causalities and Consequences of Phago-Mixotrophic Mode of Nutrition.</title>
        <authorList>
            <person name="Burns J.A."/>
            <person name="Paasch A."/>
            <person name="Narechania A."/>
            <person name="Kim E."/>
        </authorList>
    </citation>
    <scope>NUCLEOTIDE SEQUENCE [LARGE SCALE GENOMIC DNA]</scope>
    <source>
        <strain evidence="5 6">PLY_AMNH</strain>
    </source>
</reference>
<feature type="compositionally biased region" description="Basic residues" evidence="3">
    <location>
        <begin position="425"/>
        <end position="434"/>
    </location>
</feature>
<dbReference type="GO" id="GO:0015979">
    <property type="term" value="P:photosynthesis"/>
    <property type="evidence" value="ECO:0007669"/>
    <property type="project" value="UniProtKB-KW"/>
</dbReference>
<feature type="region of interest" description="Disordered" evidence="3">
    <location>
        <begin position="338"/>
        <end position="382"/>
    </location>
</feature>
<feature type="domain" description="Photosynthesis system II assembly factor Ycf48/Hcf136-like" evidence="4">
    <location>
        <begin position="166"/>
        <end position="248"/>
    </location>
</feature>
<keyword evidence="6" id="KW-1185">Reference proteome</keyword>
<dbReference type="InterPro" id="IPR028203">
    <property type="entry name" value="PSII_CF48-like_dom"/>
</dbReference>
<dbReference type="SUPFAM" id="SSF110296">
    <property type="entry name" value="Oligoxyloglucan reducing end-specific cellobiohydrolase"/>
    <property type="match status" value="2"/>
</dbReference>
<dbReference type="GO" id="GO:0009523">
    <property type="term" value="C:photosystem II"/>
    <property type="evidence" value="ECO:0007669"/>
    <property type="project" value="UniProtKB-KW"/>
</dbReference>
<evidence type="ECO:0000256" key="2">
    <source>
        <dbReference type="ARBA" id="ARBA00023276"/>
    </source>
</evidence>
<accession>A0AAE0EXD7</accession>
<comment type="caution">
    <text evidence="5">The sequence shown here is derived from an EMBL/GenBank/DDBJ whole genome shotgun (WGS) entry which is preliminary data.</text>
</comment>
<feature type="compositionally biased region" description="Low complexity" evidence="3">
    <location>
        <begin position="72"/>
        <end position="81"/>
    </location>
</feature>
<dbReference type="InterPro" id="IPR015943">
    <property type="entry name" value="WD40/YVTN_repeat-like_dom_sf"/>
</dbReference>
<dbReference type="Proteomes" id="UP001190700">
    <property type="component" value="Unassembled WGS sequence"/>
</dbReference>
<proteinExistence type="predicted"/>
<dbReference type="Pfam" id="PF14870">
    <property type="entry name" value="PSII_BNR"/>
    <property type="match status" value="2"/>
</dbReference>
<protein>
    <recommendedName>
        <fullName evidence="4">Photosynthesis system II assembly factor Ycf48/Hcf136-like domain-containing protein</fullName>
    </recommendedName>
</protein>
<name>A0AAE0EXD7_9CHLO</name>
<dbReference type="EMBL" id="LGRX02033153">
    <property type="protein sequence ID" value="KAK3242530.1"/>
    <property type="molecule type" value="Genomic_DNA"/>
</dbReference>
<evidence type="ECO:0000256" key="3">
    <source>
        <dbReference type="SAM" id="MobiDB-lite"/>
    </source>
</evidence>